<comment type="caution">
    <text evidence="1">The sequence shown here is derived from an EMBL/GenBank/DDBJ whole genome shotgun (WGS) entry which is preliminary data.</text>
</comment>
<gene>
    <name evidence="1" type="ORF">L2E82_12192</name>
</gene>
<accession>A0ACB9GG50</accession>
<organism evidence="1 2">
    <name type="scientific">Cichorium intybus</name>
    <name type="common">Chicory</name>
    <dbReference type="NCBI Taxonomy" id="13427"/>
    <lineage>
        <taxon>Eukaryota</taxon>
        <taxon>Viridiplantae</taxon>
        <taxon>Streptophyta</taxon>
        <taxon>Embryophyta</taxon>
        <taxon>Tracheophyta</taxon>
        <taxon>Spermatophyta</taxon>
        <taxon>Magnoliopsida</taxon>
        <taxon>eudicotyledons</taxon>
        <taxon>Gunneridae</taxon>
        <taxon>Pentapetalae</taxon>
        <taxon>asterids</taxon>
        <taxon>campanulids</taxon>
        <taxon>Asterales</taxon>
        <taxon>Asteraceae</taxon>
        <taxon>Cichorioideae</taxon>
        <taxon>Cichorieae</taxon>
        <taxon>Cichoriinae</taxon>
        <taxon>Cichorium</taxon>
    </lineage>
</organism>
<protein>
    <submittedName>
        <fullName evidence="1">Uncharacterized protein</fullName>
    </submittedName>
</protein>
<proteinExistence type="predicted"/>
<name>A0ACB9GG50_CICIN</name>
<keyword evidence="2" id="KW-1185">Reference proteome</keyword>
<sequence>MTLLIPSAMAPSLPVVVQRSPWHSPVPYLFGGLAAMLSLISFALMILACSYAKHARDRENNADGERDLEAGDFKPDNGNNQSFPVFEEKYLVIMAGEAKPTFLATPISNRTWRFGTCSCQRNSSEKSSAPEVEMNEENQKVNQGRSDQVQVRNTENQEATDHLS</sequence>
<dbReference type="EMBL" id="CM042010">
    <property type="protein sequence ID" value="KAI3782158.1"/>
    <property type="molecule type" value="Genomic_DNA"/>
</dbReference>
<reference evidence="2" key="1">
    <citation type="journal article" date="2022" name="Mol. Ecol. Resour.">
        <title>The genomes of chicory, endive, great burdock and yacon provide insights into Asteraceae palaeo-polyploidization history and plant inulin production.</title>
        <authorList>
            <person name="Fan W."/>
            <person name="Wang S."/>
            <person name="Wang H."/>
            <person name="Wang A."/>
            <person name="Jiang F."/>
            <person name="Liu H."/>
            <person name="Zhao H."/>
            <person name="Xu D."/>
            <person name="Zhang Y."/>
        </authorList>
    </citation>
    <scope>NUCLEOTIDE SEQUENCE [LARGE SCALE GENOMIC DNA]</scope>
    <source>
        <strain evidence="2">cv. Punajuju</strain>
    </source>
</reference>
<dbReference type="Proteomes" id="UP001055811">
    <property type="component" value="Linkage Group LG02"/>
</dbReference>
<evidence type="ECO:0000313" key="2">
    <source>
        <dbReference type="Proteomes" id="UP001055811"/>
    </source>
</evidence>
<reference evidence="1 2" key="2">
    <citation type="journal article" date="2022" name="Mol. Ecol. Resour.">
        <title>The genomes of chicory, endive, great burdock and yacon provide insights into Asteraceae paleo-polyploidization history and plant inulin production.</title>
        <authorList>
            <person name="Fan W."/>
            <person name="Wang S."/>
            <person name="Wang H."/>
            <person name="Wang A."/>
            <person name="Jiang F."/>
            <person name="Liu H."/>
            <person name="Zhao H."/>
            <person name="Xu D."/>
            <person name="Zhang Y."/>
        </authorList>
    </citation>
    <scope>NUCLEOTIDE SEQUENCE [LARGE SCALE GENOMIC DNA]</scope>
    <source>
        <strain evidence="2">cv. Punajuju</strain>
        <tissue evidence="1">Leaves</tissue>
    </source>
</reference>
<evidence type="ECO:0000313" key="1">
    <source>
        <dbReference type="EMBL" id="KAI3782158.1"/>
    </source>
</evidence>